<organism evidence="1 2">
    <name type="scientific">Bifidobacterium pullorum subsp. gallinarum</name>
    <dbReference type="NCBI Taxonomy" id="78344"/>
    <lineage>
        <taxon>Bacteria</taxon>
        <taxon>Bacillati</taxon>
        <taxon>Actinomycetota</taxon>
        <taxon>Actinomycetes</taxon>
        <taxon>Bifidobacteriales</taxon>
        <taxon>Bifidobacteriaceae</taxon>
        <taxon>Bifidobacterium</taxon>
    </lineage>
</organism>
<dbReference type="Proteomes" id="UP000786560">
    <property type="component" value="Unassembled WGS sequence"/>
</dbReference>
<reference evidence="1" key="2">
    <citation type="submission" date="2021-09" db="EMBL/GenBank/DDBJ databases">
        <authorList>
            <person name="Gilroy R."/>
        </authorList>
    </citation>
    <scope>NUCLEOTIDE SEQUENCE</scope>
    <source>
        <strain evidence="1">ChiBcolR7-4860</strain>
    </source>
</reference>
<sequence length="106" mass="11950">MSGRGEVVFSGTWGHEESVNDPDTVRVFRSDDQPPFGLRLDICKHRTTDGWQIEAFMAADPLDGVPVTPEGLRRMARQARHLDAWLEQAARHIEHARRDLSETDGA</sequence>
<gene>
    <name evidence="1" type="ORF">K8U73_01655</name>
</gene>
<dbReference type="EMBL" id="DYUX01000004">
    <property type="protein sequence ID" value="HJG41089.1"/>
    <property type="molecule type" value="Genomic_DNA"/>
</dbReference>
<comment type="caution">
    <text evidence="1">The sequence shown here is derived from an EMBL/GenBank/DDBJ whole genome shotgun (WGS) entry which is preliminary data.</text>
</comment>
<name>A0A921LTR2_9BIFI</name>
<dbReference type="RefSeq" id="WP_278710781.1">
    <property type="nucleotide sequence ID" value="NZ_DYUX01000004.1"/>
</dbReference>
<reference evidence="1" key="1">
    <citation type="journal article" date="2021" name="PeerJ">
        <title>Extensive microbial diversity within the chicken gut microbiome revealed by metagenomics and culture.</title>
        <authorList>
            <person name="Gilroy R."/>
            <person name="Ravi A."/>
            <person name="Getino M."/>
            <person name="Pursley I."/>
            <person name="Horton D.L."/>
            <person name="Alikhan N.F."/>
            <person name="Baker D."/>
            <person name="Gharbi K."/>
            <person name="Hall N."/>
            <person name="Watson M."/>
            <person name="Adriaenssens E.M."/>
            <person name="Foster-Nyarko E."/>
            <person name="Jarju S."/>
            <person name="Secka A."/>
            <person name="Antonio M."/>
            <person name="Oren A."/>
            <person name="Chaudhuri R.R."/>
            <person name="La Ragione R."/>
            <person name="Hildebrand F."/>
            <person name="Pallen M.J."/>
        </authorList>
    </citation>
    <scope>NUCLEOTIDE SEQUENCE</scope>
    <source>
        <strain evidence="1">ChiBcolR7-4860</strain>
    </source>
</reference>
<protein>
    <submittedName>
        <fullName evidence="1">Uncharacterized protein</fullName>
    </submittedName>
</protein>
<evidence type="ECO:0000313" key="2">
    <source>
        <dbReference type="Proteomes" id="UP000786560"/>
    </source>
</evidence>
<proteinExistence type="predicted"/>
<evidence type="ECO:0000313" key="1">
    <source>
        <dbReference type="EMBL" id="HJG41089.1"/>
    </source>
</evidence>
<dbReference type="AlphaFoldDB" id="A0A921LTR2"/>
<accession>A0A921LTR2</accession>